<comment type="caution">
    <text evidence="1">The sequence shown here is derived from an EMBL/GenBank/DDBJ whole genome shotgun (WGS) entry which is preliminary data.</text>
</comment>
<reference evidence="1" key="1">
    <citation type="submission" date="2023-07" db="EMBL/GenBank/DDBJ databases">
        <title>Black Yeasts Isolated from many extreme environments.</title>
        <authorList>
            <person name="Coleine C."/>
            <person name="Stajich J.E."/>
            <person name="Selbmann L."/>
        </authorList>
    </citation>
    <scope>NUCLEOTIDE SEQUENCE</scope>
    <source>
        <strain evidence="1">CCFEE 5714</strain>
    </source>
</reference>
<keyword evidence="2" id="KW-1185">Reference proteome</keyword>
<sequence length="437" mass="48383">MCRVIGNNFPQCQHFEGGIQSCDSAQESQTQCPPETIQHEVASVAGLCGFCTSVAQTNRGPPEISQQPDQERAGVAASTQAPGSDVGSRARSEVHRPGRQQYVQQEDGSRRGNDASTVISSDPDSRDPSQDRRRDAELLEAQTAAALANSRREAGLQDDDELEKALEVSRHNQHFYESQLLDRTMNLSLQDAEREYDARAQQDLQRALRESTREFQRLHNEDEVMHRAKLESLRSLSQDMSRRQPRNREPVDVRSVRQNASAVAGPSNTSGSSQADIFDHDGDEESEPETATVGSSSPRTAVRERWGQVNRHQVHQQIANPGTQSVVSSARPAQTNNRLRGVPQPPQDGQIGAPSAFEWTRPPPQLRSPSPPLTIRTADAQRAHEEWRRNALFGQRPEGSHAAHAPRGNDGALLARQESDSEDEVSQETSLVSTRRR</sequence>
<organism evidence="1 2">
    <name type="scientific">Vermiconidia calcicola</name>
    <dbReference type="NCBI Taxonomy" id="1690605"/>
    <lineage>
        <taxon>Eukaryota</taxon>
        <taxon>Fungi</taxon>
        <taxon>Dikarya</taxon>
        <taxon>Ascomycota</taxon>
        <taxon>Pezizomycotina</taxon>
        <taxon>Dothideomycetes</taxon>
        <taxon>Dothideomycetidae</taxon>
        <taxon>Mycosphaerellales</taxon>
        <taxon>Extremaceae</taxon>
        <taxon>Vermiconidia</taxon>
    </lineage>
</organism>
<dbReference type="EMBL" id="JAUTXU010000088">
    <property type="protein sequence ID" value="KAK3709946.1"/>
    <property type="molecule type" value="Genomic_DNA"/>
</dbReference>
<name>A0ACC3N624_9PEZI</name>
<gene>
    <name evidence="1" type="ORF">LTR37_010565</name>
</gene>
<protein>
    <submittedName>
        <fullName evidence="1">Uncharacterized protein</fullName>
    </submittedName>
</protein>
<evidence type="ECO:0000313" key="1">
    <source>
        <dbReference type="EMBL" id="KAK3709946.1"/>
    </source>
</evidence>
<dbReference type="Proteomes" id="UP001281147">
    <property type="component" value="Unassembled WGS sequence"/>
</dbReference>
<evidence type="ECO:0000313" key="2">
    <source>
        <dbReference type="Proteomes" id="UP001281147"/>
    </source>
</evidence>
<accession>A0ACC3N624</accession>
<proteinExistence type="predicted"/>